<evidence type="ECO:0000256" key="1">
    <source>
        <dbReference type="ARBA" id="ARBA00004496"/>
    </source>
</evidence>
<keyword evidence="7" id="KW-0175">Coiled coil</keyword>
<reference evidence="11" key="2">
    <citation type="submission" date="2025-09" db="UniProtKB">
        <authorList>
            <consortium name="Ensembl"/>
        </authorList>
    </citation>
    <scope>IDENTIFICATION</scope>
</reference>
<evidence type="ECO:0000256" key="8">
    <source>
        <dbReference type="SAM" id="MobiDB-lite"/>
    </source>
</evidence>
<dbReference type="FunFam" id="2.60.40.10:FF:000072">
    <property type="entry name" value="RIMS-binding protein 2 isoform X1"/>
    <property type="match status" value="1"/>
</dbReference>
<dbReference type="InterPro" id="IPR057950">
    <property type="entry name" value="RIMB1/RIM3A-C-like_N"/>
</dbReference>
<evidence type="ECO:0000259" key="9">
    <source>
        <dbReference type="PROSITE" id="PS50002"/>
    </source>
</evidence>
<dbReference type="Proteomes" id="UP000472270">
    <property type="component" value="Unassembled WGS sequence"/>
</dbReference>
<dbReference type="FunFam" id="2.60.40.10:FF:000643">
    <property type="entry name" value="RIMS-binding protein 2 isoform X1"/>
    <property type="match status" value="1"/>
</dbReference>
<dbReference type="InterPro" id="IPR040325">
    <property type="entry name" value="RIMBP1/2/3"/>
</dbReference>
<feature type="region of interest" description="Disordered" evidence="8">
    <location>
        <begin position="957"/>
        <end position="1037"/>
    </location>
</feature>
<dbReference type="InterPro" id="IPR036116">
    <property type="entry name" value="FN3_sf"/>
</dbReference>
<dbReference type="CDD" id="cd12014">
    <property type="entry name" value="SH3_RIM-BP_1"/>
    <property type="match status" value="1"/>
</dbReference>
<evidence type="ECO:0008006" key="13">
    <source>
        <dbReference type="Google" id="ProtNLM"/>
    </source>
</evidence>
<feature type="domain" description="Fibronectin type-III" evidence="10">
    <location>
        <begin position="647"/>
        <end position="731"/>
    </location>
</feature>
<name>A0A673K000_9TELE</name>
<dbReference type="Pfam" id="PF07653">
    <property type="entry name" value="SH3_2"/>
    <property type="match status" value="1"/>
</dbReference>
<feature type="region of interest" description="Disordered" evidence="8">
    <location>
        <begin position="1"/>
        <end position="26"/>
    </location>
</feature>
<reference evidence="11" key="1">
    <citation type="submission" date="2025-08" db="UniProtKB">
        <authorList>
            <consortium name="Ensembl"/>
        </authorList>
    </citation>
    <scope>IDENTIFICATION</scope>
</reference>
<keyword evidence="4" id="KW-0963">Cytoplasm</keyword>
<dbReference type="Pfam" id="PF25523">
    <property type="entry name" value="Ig_RIMBP2"/>
    <property type="match status" value="1"/>
</dbReference>
<dbReference type="InterPro" id="IPR036028">
    <property type="entry name" value="SH3-like_dom_sf"/>
</dbReference>
<dbReference type="PROSITE" id="PS50002">
    <property type="entry name" value="SH3"/>
    <property type="match status" value="1"/>
</dbReference>
<dbReference type="Gene3D" id="2.60.40.10">
    <property type="entry name" value="Immunoglobulins"/>
    <property type="match status" value="2"/>
</dbReference>
<dbReference type="SUPFAM" id="SSF49265">
    <property type="entry name" value="Fibronectin type III"/>
    <property type="match status" value="2"/>
</dbReference>
<evidence type="ECO:0000256" key="5">
    <source>
        <dbReference type="ARBA" id="ARBA00022737"/>
    </source>
</evidence>
<dbReference type="SMART" id="SM00326">
    <property type="entry name" value="SH3"/>
    <property type="match status" value="1"/>
</dbReference>
<dbReference type="Pfam" id="PF25566">
    <property type="entry name" value="RIMB1_N"/>
    <property type="match status" value="1"/>
</dbReference>
<evidence type="ECO:0000259" key="10">
    <source>
        <dbReference type="PROSITE" id="PS50853"/>
    </source>
</evidence>
<dbReference type="SUPFAM" id="SSF50044">
    <property type="entry name" value="SH3-domain"/>
    <property type="match status" value="1"/>
</dbReference>
<dbReference type="PANTHER" id="PTHR14234">
    <property type="entry name" value="RIM BINDING PROTEIN-RELATED"/>
    <property type="match status" value="1"/>
</dbReference>
<comment type="similarity">
    <text evidence="2">Belongs to the RIMBP family.</text>
</comment>
<dbReference type="PROSITE" id="PS50853">
    <property type="entry name" value="FN3"/>
    <property type="match status" value="1"/>
</dbReference>
<sequence length="1097" mass="121611">MGENCDNPPILSSKKRCSCKRDSSSDPWRDVERLRAALEVERSRNHQAHRRFSLELRRQREEAREERERALRELTYRHEQQKTLELLRQREALGRERAAEVRHLLRWRSQELKRTENLTLRQTQEVHRQLADEIAGRSAFQGLKLGCKGNGAAYRKLEELLKTLLAQSDGWQVAVLQHLQQEVELEKSYFLCHLLEAHSRTSRVVKRSRPRSKSCVHLLPQGQNHPESCKEGKLALFRSRSLAGRCPSASPAGSGIREELLPVPPTGNITIPPPPPPAIRPCLRFSNCPGVTLFFFLNIQFLNTHSALLGRNLLFIFHYFEHLMLLSVSQILSLFSNTNSLISMFRQRKSSSPETEEKVKRLRKKNTELAVIAKRLEERARKLQEANLKVVRAQLYSFICDPGGPVGVSEFERLLKESQKEVLRLQRQLSVTSTRDQSSVTAENPSENQDRDSRVRAKTRPCFPTLSKNISISDLSLHIKLGEYLNIDQITRFKWRLVLFSKCSYNPYDGPNDNPEVELPLTAGEYIYVYGDMDDDGFYEGELMDGRRGLVPSNFVEPLIKQLAKSVIIGWESPLVPAGWGSVFSYNVYVDHELRLNVPFGTQTKAVLERLDLAQKAYRIAVQCLTERGNSDQLRCSILVGRDVNVAPTHLRVERITATSASLTWLPSNSNYVHIVSLNDEECELVKAGCYSLCLSNLTPNMHYNVKVEARPHRTAWELPPECRERKTAVTSFTTQTAGPPDAPLDVQLEQGPSPGIAQISWLPVTIDAAGTSNGVRVTGYTIYADKKKVLEVSSPTAGSALIGPSQIQTLQAARELTVRTMSAFGESVDSLPVNVPAKLPAIMSGASLPQCQSVPATASALTASLIKHLHQQVSVSTPMVTPAPVVVPVPVATPTSMAVPAPLTTPGPMPTPVSMTVPGPVVVPAPATMPVPMSAPIPAPTHAPIVEPASVPVQSSVAPAVQNPSRETDSPGGLRPVASLSDFLEDPCAKLHTPPPPSSSCPKVNIPGKDPLDIPDTHPLRPPNLSPFESEPEEDRENTRLISIEEFLRPVPQPRIKASFQTKSGDHVCPCAVVIILDCTHFIILPLPSELIFIPS</sequence>
<feature type="coiled-coil region" evidence="7">
    <location>
        <begin position="359"/>
        <end position="428"/>
    </location>
</feature>
<organism evidence="11 12">
    <name type="scientific">Sinocyclocheilus rhinocerous</name>
    <dbReference type="NCBI Taxonomy" id="307959"/>
    <lineage>
        <taxon>Eukaryota</taxon>
        <taxon>Metazoa</taxon>
        <taxon>Chordata</taxon>
        <taxon>Craniata</taxon>
        <taxon>Vertebrata</taxon>
        <taxon>Euteleostomi</taxon>
        <taxon>Actinopterygii</taxon>
        <taxon>Neopterygii</taxon>
        <taxon>Teleostei</taxon>
        <taxon>Ostariophysi</taxon>
        <taxon>Cypriniformes</taxon>
        <taxon>Cyprinidae</taxon>
        <taxon>Cyprininae</taxon>
        <taxon>Sinocyclocheilus</taxon>
    </lineage>
</organism>
<feature type="compositionally biased region" description="Polar residues" evidence="8">
    <location>
        <begin position="434"/>
        <end position="447"/>
    </location>
</feature>
<dbReference type="Gene3D" id="2.30.30.40">
    <property type="entry name" value="SH3 Domains"/>
    <property type="match status" value="1"/>
</dbReference>
<dbReference type="InterPro" id="IPR001452">
    <property type="entry name" value="SH3_domain"/>
</dbReference>
<accession>A0A673K000</accession>
<protein>
    <recommendedName>
        <fullName evidence="13">RIMS binding protein 2</fullName>
    </recommendedName>
</protein>
<keyword evidence="3 6" id="KW-0728">SH3 domain</keyword>
<evidence type="ECO:0000313" key="11">
    <source>
        <dbReference type="Ensembl" id="ENSSRHP00000058873.1"/>
    </source>
</evidence>
<dbReference type="FunFam" id="2.30.30.40:FF:000006">
    <property type="entry name" value="RIMS-binding protein 2 isoform X1"/>
    <property type="match status" value="1"/>
</dbReference>
<dbReference type="CDD" id="cd00063">
    <property type="entry name" value="FN3"/>
    <property type="match status" value="1"/>
</dbReference>
<dbReference type="InterPro" id="IPR057884">
    <property type="entry name" value="FN3_RIM-BP1/2/3"/>
</dbReference>
<evidence type="ECO:0000256" key="4">
    <source>
        <dbReference type="ARBA" id="ARBA00022490"/>
    </source>
</evidence>
<dbReference type="InterPro" id="IPR003961">
    <property type="entry name" value="FN3_dom"/>
</dbReference>
<keyword evidence="12" id="KW-1185">Reference proteome</keyword>
<comment type="subcellular location">
    <subcellularLocation>
        <location evidence="1">Cytoplasm</location>
    </subcellularLocation>
</comment>
<feature type="compositionally biased region" description="Basic and acidic residues" evidence="8">
    <location>
        <begin position="1011"/>
        <end position="1020"/>
    </location>
</feature>
<dbReference type="Ensembl" id="ENSSRHT00000060508.1">
    <property type="protein sequence ID" value="ENSSRHP00000058873.1"/>
    <property type="gene ID" value="ENSSRHG00000029495.1"/>
</dbReference>
<evidence type="ECO:0000256" key="2">
    <source>
        <dbReference type="ARBA" id="ARBA00010749"/>
    </source>
</evidence>
<feature type="region of interest" description="Disordered" evidence="8">
    <location>
        <begin position="434"/>
        <end position="457"/>
    </location>
</feature>
<evidence type="ECO:0000256" key="6">
    <source>
        <dbReference type="PROSITE-ProRule" id="PRU00192"/>
    </source>
</evidence>
<evidence type="ECO:0000256" key="3">
    <source>
        <dbReference type="ARBA" id="ARBA00022443"/>
    </source>
</evidence>
<keyword evidence="5" id="KW-0677">Repeat</keyword>
<evidence type="ECO:0000256" key="7">
    <source>
        <dbReference type="SAM" id="Coils"/>
    </source>
</evidence>
<dbReference type="PANTHER" id="PTHR14234:SF20">
    <property type="entry name" value="PERIPHERAL-TYPE BENZODIAZEPINE RECEPTOR-ASSOCIATED PROTEIN 1"/>
    <property type="match status" value="1"/>
</dbReference>
<dbReference type="AlphaFoldDB" id="A0A673K000"/>
<feature type="domain" description="SH3" evidence="9">
    <location>
        <begin position="494"/>
        <end position="561"/>
    </location>
</feature>
<evidence type="ECO:0000313" key="12">
    <source>
        <dbReference type="Proteomes" id="UP000472270"/>
    </source>
</evidence>
<dbReference type="InterPro" id="IPR013783">
    <property type="entry name" value="Ig-like_fold"/>
</dbReference>
<dbReference type="SMART" id="SM00060">
    <property type="entry name" value="FN3"/>
    <property type="match status" value="3"/>
</dbReference>
<proteinExistence type="inferred from homology"/>